<feature type="transmembrane region" description="Helical" evidence="7">
    <location>
        <begin position="163"/>
        <end position="184"/>
    </location>
</feature>
<dbReference type="GO" id="GO:0030672">
    <property type="term" value="C:synaptic vesicle membrane"/>
    <property type="evidence" value="ECO:0007669"/>
    <property type="project" value="UniProtKB-SubCell"/>
</dbReference>
<dbReference type="GO" id="GO:0015848">
    <property type="term" value="P:spermidine transport"/>
    <property type="evidence" value="ECO:0007669"/>
    <property type="project" value="Ensembl"/>
</dbReference>
<keyword evidence="4 7" id="KW-1133">Transmembrane helix</keyword>
<evidence type="ECO:0000259" key="8">
    <source>
        <dbReference type="PROSITE" id="PS50850"/>
    </source>
</evidence>
<evidence type="ECO:0000256" key="3">
    <source>
        <dbReference type="ARBA" id="ARBA00022692"/>
    </source>
</evidence>
<evidence type="ECO:0000256" key="5">
    <source>
        <dbReference type="ARBA" id="ARBA00023136"/>
    </source>
</evidence>
<feature type="transmembrane region" description="Helical" evidence="7">
    <location>
        <begin position="406"/>
        <end position="428"/>
    </location>
</feature>
<proteinExistence type="predicted"/>
<evidence type="ECO:0000256" key="6">
    <source>
        <dbReference type="SAM" id="MobiDB-lite"/>
    </source>
</evidence>
<feature type="transmembrane region" description="Helical" evidence="7">
    <location>
        <begin position="372"/>
        <end position="394"/>
    </location>
</feature>
<dbReference type="CDD" id="cd17385">
    <property type="entry name" value="MFS_SLC18B1"/>
    <property type="match status" value="1"/>
</dbReference>
<feature type="transmembrane region" description="Helical" evidence="7">
    <location>
        <begin position="305"/>
        <end position="326"/>
    </location>
</feature>
<evidence type="ECO:0000256" key="7">
    <source>
        <dbReference type="SAM" id="Phobius"/>
    </source>
</evidence>
<reference evidence="9" key="1">
    <citation type="submission" date="2025-08" db="UniProtKB">
        <authorList>
            <consortium name="Ensembl"/>
        </authorList>
    </citation>
    <scope>IDENTIFICATION</scope>
</reference>
<keyword evidence="3 7" id="KW-0812">Transmembrane</keyword>
<keyword evidence="2" id="KW-0813">Transport</keyword>
<name>A0A8C7BL31_NEOVI</name>
<feature type="transmembrane region" description="Helical" evidence="7">
    <location>
        <begin position="126"/>
        <end position="156"/>
    </location>
</feature>
<dbReference type="Pfam" id="PF07690">
    <property type="entry name" value="MFS_1"/>
    <property type="match status" value="2"/>
</dbReference>
<sequence>MDSMGDPEGPRLPRGDDPPGNARETSRQLSRDQLFVLISAASINLGSMMCYSILGPFFPKEAEKKGVSNTVTGMIFGCYALFDLLASLVFGKYLVQIGAKFMFVAGMFVSGGVTILFGVLDQVPDGPIFIAMCFLVRVADAVSFAAAITASFSILVKAFPNNVATVLGSLEIFSGLGLVLGPPLGGFLYQSFGYEMPFILLGCIVLLMVPLNMYILPNYDSDPGKHSFWKLITLPKVALIAFVINSLSSCFGFLDPTLSLFVLEKFNLPAGYVGLVFLGLALSYSISSPLFGLLSDKIPHLRKWFLVWGNIITAVCYMLLGPIPILHIKSQLWLLVLILVLNGVSAGMSIIPTIPEILSCAYENGFEEGLSTVGLVSGLSSAMWSVGAFIGPTLGGFLYEKIGFEWAAAVQGLWALTSGLTMGLFYLWEHSRRRRSKLQNILGTEEERTSLLPNEI</sequence>
<feature type="transmembrane region" description="Helical" evidence="7">
    <location>
        <begin position="274"/>
        <end position="293"/>
    </location>
</feature>
<keyword evidence="5 7" id="KW-0472">Membrane</keyword>
<protein>
    <submittedName>
        <fullName evidence="9">Solute carrier family 18 member B1</fullName>
    </submittedName>
</protein>
<dbReference type="InterPro" id="IPR020846">
    <property type="entry name" value="MFS_dom"/>
</dbReference>
<dbReference type="InterPro" id="IPR011701">
    <property type="entry name" value="MFS"/>
</dbReference>
<evidence type="ECO:0000313" key="10">
    <source>
        <dbReference type="Proteomes" id="UP000694425"/>
    </source>
</evidence>
<comment type="subcellular location">
    <subcellularLocation>
        <location evidence="1">Cytoplasmic vesicle</location>
        <location evidence="1">Secretory vesicle</location>
        <location evidence="1">Synaptic vesicle membrane</location>
        <topology evidence="1">Multi-pass membrane protein</topology>
    </subcellularLocation>
</comment>
<feature type="transmembrane region" description="Helical" evidence="7">
    <location>
        <begin position="196"/>
        <end position="216"/>
    </location>
</feature>
<dbReference type="GO" id="GO:0051610">
    <property type="term" value="P:serotonin uptake"/>
    <property type="evidence" value="ECO:0007669"/>
    <property type="project" value="Ensembl"/>
</dbReference>
<dbReference type="GeneTree" id="ENSGT00940000156674"/>
<dbReference type="InterPro" id="IPR036259">
    <property type="entry name" value="MFS_trans_sf"/>
</dbReference>
<evidence type="ECO:0000256" key="4">
    <source>
        <dbReference type="ARBA" id="ARBA00022989"/>
    </source>
</evidence>
<dbReference type="AlphaFoldDB" id="A0A8C7BL31"/>
<feature type="transmembrane region" description="Helical" evidence="7">
    <location>
        <begin position="101"/>
        <end position="120"/>
    </location>
</feature>
<feature type="transmembrane region" description="Helical" evidence="7">
    <location>
        <begin position="34"/>
        <end position="54"/>
    </location>
</feature>
<evidence type="ECO:0000256" key="2">
    <source>
        <dbReference type="ARBA" id="ARBA00022448"/>
    </source>
</evidence>
<organism evidence="9 10">
    <name type="scientific">Neovison vison</name>
    <name type="common">American mink</name>
    <name type="synonym">Mustela vison</name>
    <dbReference type="NCBI Taxonomy" id="452646"/>
    <lineage>
        <taxon>Eukaryota</taxon>
        <taxon>Metazoa</taxon>
        <taxon>Chordata</taxon>
        <taxon>Craniata</taxon>
        <taxon>Vertebrata</taxon>
        <taxon>Euteleostomi</taxon>
        <taxon>Mammalia</taxon>
        <taxon>Eutheria</taxon>
        <taxon>Laurasiatheria</taxon>
        <taxon>Carnivora</taxon>
        <taxon>Caniformia</taxon>
        <taxon>Musteloidea</taxon>
        <taxon>Mustelidae</taxon>
        <taxon>Mustelinae</taxon>
        <taxon>Neogale</taxon>
    </lineage>
</organism>
<dbReference type="GO" id="GO:0000296">
    <property type="term" value="P:spermine transport"/>
    <property type="evidence" value="ECO:0007669"/>
    <property type="project" value="Ensembl"/>
</dbReference>
<feature type="region of interest" description="Disordered" evidence="6">
    <location>
        <begin position="1"/>
        <end position="27"/>
    </location>
</feature>
<dbReference type="GO" id="GO:0015312">
    <property type="term" value="F:polyamine:proton antiporter activity"/>
    <property type="evidence" value="ECO:0007669"/>
    <property type="project" value="Ensembl"/>
</dbReference>
<evidence type="ECO:0000256" key="1">
    <source>
        <dbReference type="ARBA" id="ARBA00004644"/>
    </source>
</evidence>
<evidence type="ECO:0000313" key="9">
    <source>
        <dbReference type="Ensembl" id="ENSNVIP00000022109.1"/>
    </source>
</evidence>
<feature type="transmembrane region" description="Helical" evidence="7">
    <location>
        <begin position="237"/>
        <end position="254"/>
    </location>
</feature>
<reference evidence="9" key="2">
    <citation type="submission" date="2025-09" db="UniProtKB">
        <authorList>
            <consortium name="Ensembl"/>
        </authorList>
    </citation>
    <scope>IDENTIFICATION</scope>
</reference>
<feature type="transmembrane region" description="Helical" evidence="7">
    <location>
        <begin position="332"/>
        <end position="351"/>
    </location>
</feature>
<feature type="domain" description="Major facilitator superfamily (MFS) profile" evidence="8">
    <location>
        <begin position="36"/>
        <end position="435"/>
    </location>
</feature>
<accession>A0A8C7BL31</accession>
<feature type="compositionally biased region" description="Basic and acidic residues" evidence="6">
    <location>
        <begin position="8"/>
        <end position="17"/>
    </location>
</feature>
<dbReference type="GO" id="GO:0015311">
    <property type="term" value="F:monoamine:proton antiporter activity"/>
    <property type="evidence" value="ECO:0007669"/>
    <property type="project" value="Ensembl"/>
</dbReference>
<keyword evidence="10" id="KW-1185">Reference proteome</keyword>
<dbReference type="SUPFAM" id="SSF103473">
    <property type="entry name" value="MFS general substrate transporter"/>
    <property type="match status" value="1"/>
</dbReference>
<dbReference type="Ensembl" id="ENSNVIT00000025740.1">
    <property type="protein sequence ID" value="ENSNVIP00000022109.1"/>
    <property type="gene ID" value="ENSNVIG00000017254.1"/>
</dbReference>
<dbReference type="Proteomes" id="UP000694425">
    <property type="component" value="Unplaced"/>
</dbReference>
<feature type="transmembrane region" description="Helical" evidence="7">
    <location>
        <begin position="74"/>
        <end position="94"/>
    </location>
</feature>
<dbReference type="Gene3D" id="1.20.1250.20">
    <property type="entry name" value="MFS general substrate transporter like domains"/>
    <property type="match status" value="2"/>
</dbReference>
<dbReference type="PANTHER" id="PTHR23506:SF26">
    <property type="entry name" value="MFS-TYPE TRANSPORTER SLC18B1"/>
    <property type="match status" value="1"/>
</dbReference>
<dbReference type="PANTHER" id="PTHR23506">
    <property type="entry name" value="GH10249P"/>
    <property type="match status" value="1"/>
</dbReference>
<dbReference type="InterPro" id="IPR050930">
    <property type="entry name" value="MFS_Vesicular_Transporter"/>
</dbReference>
<dbReference type="PROSITE" id="PS50850">
    <property type="entry name" value="MFS"/>
    <property type="match status" value="1"/>
</dbReference>